<dbReference type="InterPro" id="IPR008928">
    <property type="entry name" value="6-hairpin_glycosidase_sf"/>
</dbReference>
<dbReference type="RefSeq" id="XP_009225933.1">
    <property type="nucleotide sequence ID" value="XM_009227669.1"/>
</dbReference>
<dbReference type="EnsemblFungi" id="EJT72959">
    <property type="protein sequence ID" value="EJT72959"/>
    <property type="gene ID" value="GGTG_09810"/>
</dbReference>
<dbReference type="STRING" id="644352.J3P8H6"/>
<gene>
    <name evidence="4" type="primary">20350268</name>
    <name evidence="3" type="ORF">GGTG_09810</name>
</gene>
<dbReference type="OrthoDB" id="449263at2759"/>
<keyword evidence="5" id="KW-1185">Reference proteome</keyword>
<dbReference type="GO" id="GO:0000224">
    <property type="term" value="F:peptide-N4-(N-acetyl-beta-glucosaminyl)asparagine amidase activity"/>
    <property type="evidence" value="ECO:0007669"/>
    <property type="project" value="TreeGrafter"/>
</dbReference>
<dbReference type="HOGENOM" id="CLU_003690_4_1_1"/>
<dbReference type="PANTHER" id="PTHR12143">
    <property type="entry name" value="PEPTIDE N-GLYCANASE PNGASE -RELATED"/>
    <property type="match status" value="1"/>
</dbReference>
<dbReference type="FunFam" id="3.30.2080.10:FF:000001">
    <property type="entry name" value="Alpha-1,2-mannosidase subfamily"/>
    <property type="match status" value="1"/>
</dbReference>
<dbReference type="PANTHER" id="PTHR12143:SF42">
    <property type="entry name" value="PUTATIVE SUBFAMILY (AFU_ORTHOLOGUE AFUA_6G13760)-RELATED"/>
    <property type="match status" value="1"/>
</dbReference>
<dbReference type="InterPro" id="IPR005887">
    <property type="entry name" value="GH92_a_mannosidase_put"/>
</dbReference>
<accession>J3P8H6</accession>
<dbReference type="eggNOG" id="ENOG502QR5Q">
    <property type="taxonomic scope" value="Eukaryota"/>
</dbReference>
<dbReference type="InterPro" id="IPR041371">
    <property type="entry name" value="GH92_N"/>
</dbReference>
<evidence type="ECO:0008006" key="6">
    <source>
        <dbReference type="Google" id="ProtNLM"/>
    </source>
</evidence>
<feature type="domain" description="Glycosyl hydrolase family 92 N-terminal" evidence="2">
    <location>
        <begin position="3"/>
        <end position="216"/>
    </location>
</feature>
<name>J3P8H6_GAET3</name>
<reference evidence="5" key="1">
    <citation type="submission" date="2010-07" db="EMBL/GenBank/DDBJ databases">
        <title>The genome sequence of Gaeumannomyces graminis var. tritici strain R3-111a-1.</title>
        <authorList>
            <consortium name="The Broad Institute Genome Sequencing Platform"/>
            <person name="Ma L.-J."/>
            <person name="Dead R."/>
            <person name="Young S."/>
            <person name="Zeng Q."/>
            <person name="Koehrsen M."/>
            <person name="Alvarado L."/>
            <person name="Berlin A."/>
            <person name="Chapman S.B."/>
            <person name="Chen Z."/>
            <person name="Freedman E."/>
            <person name="Gellesch M."/>
            <person name="Goldberg J."/>
            <person name="Griggs A."/>
            <person name="Gujja S."/>
            <person name="Heilman E.R."/>
            <person name="Heiman D."/>
            <person name="Hepburn T."/>
            <person name="Howarth C."/>
            <person name="Jen D."/>
            <person name="Larson L."/>
            <person name="Mehta T."/>
            <person name="Neiman D."/>
            <person name="Pearson M."/>
            <person name="Roberts A."/>
            <person name="Saif S."/>
            <person name="Shea T."/>
            <person name="Shenoy N."/>
            <person name="Sisk P."/>
            <person name="Stolte C."/>
            <person name="Sykes S."/>
            <person name="Walk T."/>
            <person name="White J."/>
            <person name="Yandava C."/>
            <person name="Haas B."/>
            <person name="Nusbaum C."/>
            <person name="Birren B."/>
        </authorList>
    </citation>
    <scope>NUCLEOTIDE SEQUENCE [LARGE SCALE GENOMIC DNA]</scope>
    <source>
        <strain evidence="5">R3-111a-1</strain>
    </source>
</reference>
<dbReference type="GO" id="GO:0006516">
    <property type="term" value="P:glycoprotein catabolic process"/>
    <property type="evidence" value="ECO:0007669"/>
    <property type="project" value="TreeGrafter"/>
</dbReference>
<dbReference type="Gene3D" id="2.70.98.10">
    <property type="match status" value="1"/>
</dbReference>
<evidence type="ECO:0000259" key="1">
    <source>
        <dbReference type="Pfam" id="PF07971"/>
    </source>
</evidence>
<dbReference type="GO" id="GO:0005634">
    <property type="term" value="C:nucleus"/>
    <property type="evidence" value="ECO:0007669"/>
    <property type="project" value="TreeGrafter"/>
</dbReference>
<protein>
    <recommendedName>
        <fullName evidence="6">Glycosyl hydrolase</fullName>
    </recommendedName>
</protein>
<sequence>MPVTGFSHLHDSGTGGGTSLGNFPIFPQTGCAGDDLNRCYFPKALRASQKINSTVKASPGYFAVSLNTSIHAEMTVSNRTALYRFTFPGQAKNMSTGAQPAPDLPYKPLILADLTDLPGSRSNASISVDPSTGRITGNGTFNPSFGVGTYTTHFCADFSGAALQDTGVFMNNRAGNDPKSLQIYPDGVSSPPVPAGAWVQFQAPANDQILVRVGVSFISVAQACSNAEREIPNFDFNATLLAAQAAWRQKLGVIAIDSGNVDKSLQTVFWSGVYRSLISPQDYTGENPLWQSTEPYYDSYYCIWDSFRSVHPLITILDPHSQTLMIRSLLDTYRHEGYLPDCRMSFCKGYTQGGSNADVVIVDAFVKRQGLGGGIDWATAYEAIVKDAEVQPPVWTVEGRGGLKSWKTLGYIPADDFDPHGVGLFTRSISRTVEYGYNDFCIALMAGLTNKPEDAEIYHQRSNNWLNLFKPDQTSILNTSLGLIDSGWMGWLQPKYLNGTFGFQDPSLCQPIQNFTSCYLNSNGHETYEGGSWLYTFLAAPHDMATLIKAMGGPEAFVRRLEYFHKTPDLLYLGDEQAFLLVYLFHYAGRPGLSAEHAHRYIPSQFNDTVSGIPGNDDSGAMGAFSTLAMMGLYPVGGQDVYLITPPFFPEVNVTSAVTGRTATVRAVGLDAGYENIYVQRATLNGAPYSRSWITHGFFAEGGVLELVLGPVESTSWGTGDEDIPPSSSATLRI</sequence>
<dbReference type="FunFam" id="1.20.1610.10:FF:000002">
    <property type="entry name" value="Alpha-1,2-mannosidase family protein"/>
    <property type="match status" value="1"/>
</dbReference>
<dbReference type="Gene3D" id="3.30.2080.10">
    <property type="entry name" value="GH92 mannosidase domain"/>
    <property type="match status" value="1"/>
</dbReference>
<dbReference type="GO" id="GO:0005829">
    <property type="term" value="C:cytosol"/>
    <property type="evidence" value="ECO:0007669"/>
    <property type="project" value="TreeGrafter"/>
</dbReference>
<dbReference type="Gene3D" id="1.20.1050.60">
    <property type="entry name" value="alpha-1,2-mannosidase"/>
    <property type="match status" value="1"/>
</dbReference>
<organism evidence="3">
    <name type="scientific">Gaeumannomyces tritici (strain R3-111a-1)</name>
    <name type="common">Wheat and barley take-all root rot fungus</name>
    <name type="synonym">Gaeumannomyces graminis var. tritici</name>
    <dbReference type="NCBI Taxonomy" id="644352"/>
    <lineage>
        <taxon>Eukaryota</taxon>
        <taxon>Fungi</taxon>
        <taxon>Dikarya</taxon>
        <taxon>Ascomycota</taxon>
        <taxon>Pezizomycotina</taxon>
        <taxon>Sordariomycetes</taxon>
        <taxon>Sordariomycetidae</taxon>
        <taxon>Magnaporthales</taxon>
        <taxon>Magnaporthaceae</taxon>
        <taxon>Gaeumannomyces</taxon>
    </lineage>
</organism>
<dbReference type="FunFam" id="1.20.1050.60:FF:000002">
    <property type="entry name" value="Glycosyl hydrolase family 92"/>
    <property type="match status" value="1"/>
</dbReference>
<evidence type="ECO:0000313" key="5">
    <source>
        <dbReference type="Proteomes" id="UP000006039"/>
    </source>
</evidence>
<dbReference type="InterPro" id="IPR050883">
    <property type="entry name" value="PNGase"/>
</dbReference>
<proteinExistence type="predicted"/>
<dbReference type="EMBL" id="GL385399">
    <property type="protein sequence ID" value="EJT72959.1"/>
    <property type="molecule type" value="Genomic_DNA"/>
</dbReference>
<dbReference type="Pfam" id="PF07971">
    <property type="entry name" value="Glyco_hydro_92"/>
    <property type="match status" value="1"/>
</dbReference>
<dbReference type="GO" id="GO:0030246">
    <property type="term" value="F:carbohydrate binding"/>
    <property type="evidence" value="ECO:0007669"/>
    <property type="project" value="InterPro"/>
</dbReference>
<dbReference type="SUPFAM" id="SSF48208">
    <property type="entry name" value="Six-hairpin glycosidases"/>
    <property type="match status" value="1"/>
</dbReference>
<evidence type="ECO:0000259" key="2">
    <source>
        <dbReference type="Pfam" id="PF17678"/>
    </source>
</evidence>
<reference evidence="4" key="5">
    <citation type="submission" date="2018-04" db="UniProtKB">
        <authorList>
            <consortium name="EnsemblFungi"/>
        </authorList>
    </citation>
    <scope>IDENTIFICATION</scope>
    <source>
        <strain evidence="4">R3-111a-1</strain>
    </source>
</reference>
<dbReference type="NCBIfam" id="TIGR01180">
    <property type="entry name" value="aman2_put"/>
    <property type="match status" value="1"/>
</dbReference>
<dbReference type="InterPro" id="IPR014718">
    <property type="entry name" value="GH-type_carb-bd"/>
</dbReference>
<reference evidence="4" key="4">
    <citation type="journal article" date="2015" name="G3 (Bethesda)">
        <title>Genome sequences of three phytopathogenic species of the Magnaporthaceae family of fungi.</title>
        <authorList>
            <person name="Okagaki L.H."/>
            <person name="Nunes C.C."/>
            <person name="Sailsbery J."/>
            <person name="Clay B."/>
            <person name="Brown D."/>
            <person name="John T."/>
            <person name="Oh Y."/>
            <person name="Young N."/>
            <person name="Fitzgerald M."/>
            <person name="Haas B.J."/>
            <person name="Zeng Q."/>
            <person name="Young S."/>
            <person name="Adiconis X."/>
            <person name="Fan L."/>
            <person name="Levin J.Z."/>
            <person name="Mitchell T.K."/>
            <person name="Okubara P.A."/>
            <person name="Farman M.L."/>
            <person name="Kohn L.M."/>
            <person name="Birren B."/>
            <person name="Ma L.-J."/>
            <person name="Dean R.A."/>
        </authorList>
    </citation>
    <scope>NUCLEOTIDE SEQUENCE</scope>
    <source>
        <strain evidence="4">R3-111a-1</strain>
    </source>
</reference>
<reference evidence="3" key="3">
    <citation type="submission" date="2010-09" db="EMBL/GenBank/DDBJ databases">
        <title>Annotation of Gaeumannomyces graminis var. tritici R3-111a-1.</title>
        <authorList>
            <consortium name="The Broad Institute Genome Sequencing Platform"/>
            <person name="Ma L.-J."/>
            <person name="Dead R."/>
            <person name="Young S.K."/>
            <person name="Zeng Q."/>
            <person name="Gargeya S."/>
            <person name="Fitzgerald M."/>
            <person name="Haas B."/>
            <person name="Abouelleil A."/>
            <person name="Alvarado L."/>
            <person name="Arachchi H.M."/>
            <person name="Berlin A."/>
            <person name="Brown A."/>
            <person name="Chapman S.B."/>
            <person name="Chen Z."/>
            <person name="Dunbar C."/>
            <person name="Freedman E."/>
            <person name="Gearin G."/>
            <person name="Gellesch M."/>
            <person name="Goldberg J."/>
            <person name="Griggs A."/>
            <person name="Gujja S."/>
            <person name="Heiman D."/>
            <person name="Howarth C."/>
            <person name="Larson L."/>
            <person name="Lui A."/>
            <person name="MacDonald P.J.P."/>
            <person name="Mehta T."/>
            <person name="Montmayeur A."/>
            <person name="Murphy C."/>
            <person name="Neiman D."/>
            <person name="Pearson M."/>
            <person name="Priest M."/>
            <person name="Roberts A."/>
            <person name="Saif S."/>
            <person name="Shea T."/>
            <person name="Shenoy N."/>
            <person name="Sisk P."/>
            <person name="Stolte C."/>
            <person name="Sykes S."/>
            <person name="Yandava C."/>
            <person name="Wortman J."/>
            <person name="Nusbaum C."/>
            <person name="Birren B."/>
        </authorList>
    </citation>
    <scope>NUCLEOTIDE SEQUENCE</scope>
    <source>
        <strain evidence="3">R3-111a-1</strain>
    </source>
</reference>
<dbReference type="GO" id="GO:0005975">
    <property type="term" value="P:carbohydrate metabolic process"/>
    <property type="evidence" value="ECO:0007669"/>
    <property type="project" value="InterPro"/>
</dbReference>
<dbReference type="AlphaFoldDB" id="J3P8H6"/>
<dbReference type="InterPro" id="IPR012939">
    <property type="entry name" value="Glyco_hydro_92"/>
</dbReference>
<dbReference type="Proteomes" id="UP000006039">
    <property type="component" value="Unassembled WGS sequence"/>
</dbReference>
<evidence type="ECO:0000313" key="4">
    <source>
        <dbReference type="EnsemblFungi" id="EJT72959"/>
    </source>
</evidence>
<feature type="domain" description="Glycosyl hydrolase family 92" evidence="1">
    <location>
        <begin position="222"/>
        <end position="710"/>
    </location>
</feature>
<dbReference type="Pfam" id="PF17678">
    <property type="entry name" value="Glyco_hydro_92N"/>
    <property type="match status" value="1"/>
</dbReference>
<dbReference type="GeneID" id="20350268"/>
<dbReference type="Gene3D" id="1.20.1610.10">
    <property type="entry name" value="alpha-1,2-mannosidases domains"/>
    <property type="match status" value="1"/>
</dbReference>
<dbReference type="VEuPathDB" id="FungiDB:GGTG_09810"/>
<evidence type="ECO:0000313" key="3">
    <source>
        <dbReference type="EMBL" id="EJT72959.1"/>
    </source>
</evidence>
<reference evidence="3" key="2">
    <citation type="submission" date="2010-07" db="EMBL/GenBank/DDBJ databases">
        <authorList>
            <consortium name="The Broad Institute Genome Sequencing Platform"/>
            <consortium name="Broad Institute Genome Sequencing Center for Infectious Disease"/>
            <person name="Ma L.-J."/>
            <person name="Dead R."/>
            <person name="Young S."/>
            <person name="Zeng Q."/>
            <person name="Koehrsen M."/>
            <person name="Alvarado L."/>
            <person name="Berlin A."/>
            <person name="Chapman S.B."/>
            <person name="Chen Z."/>
            <person name="Freedman E."/>
            <person name="Gellesch M."/>
            <person name="Goldberg J."/>
            <person name="Griggs A."/>
            <person name="Gujja S."/>
            <person name="Heilman E.R."/>
            <person name="Heiman D."/>
            <person name="Hepburn T."/>
            <person name="Howarth C."/>
            <person name="Jen D."/>
            <person name="Larson L."/>
            <person name="Mehta T."/>
            <person name="Neiman D."/>
            <person name="Pearson M."/>
            <person name="Roberts A."/>
            <person name="Saif S."/>
            <person name="Shea T."/>
            <person name="Shenoy N."/>
            <person name="Sisk P."/>
            <person name="Stolte C."/>
            <person name="Sykes S."/>
            <person name="Walk T."/>
            <person name="White J."/>
            <person name="Yandava C."/>
            <person name="Haas B."/>
            <person name="Nusbaum C."/>
            <person name="Birren B."/>
        </authorList>
    </citation>
    <scope>NUCLEOTIDE SEQUENCE</scope>
    <source>
        <strain evidence="3">R3-111a-1</strain>
    </source>
</reference>